<organism evidence="1 2">
    <name type="scientific">Weissella paramesenteroides ATCC 33313</name>
    <dbReference type="NCBI Taxonomy" id="585506"/>
    <lineage>
        <taxon>Bacteria</taxon>
        <taxon>Bacillati</taxon>
        <taxon>Bacillota</taxon>
        <taxon>Bacilli</taxon>
        <taxon>Lactobacillales</taxon>
        <taxon>Lactobacillaceae</taxon>
        <taxon>Weissella</taxon>
    </lineage>
</organism>
<keyword evidence="2" id="KW-1185">Reference proteome</keyword>
<protein>
    <submittedName>
        <fullName evidence="1">Uncharacterized protein</fullName>
    </submittedName>
</protein>
<evidence type="ECO:0000313" key="1">
    <source>
        <dbReference type="EMBL" id="EER75584.1"/>
    </source>
</evidence>
<name>C5R800_WEIPA</name>
<dbReference type="STRING" id="585506.HMPREF0877_0095"/>
<reference evidence="1 2" key="1">
    <citation type="submission" date="2009-04" db="EMBL/GenBank/DDBJ databases">
        <authorList>
            <person name="Qin X."/>
            <person name="Bachman B."/>
            <person name="Battles P."/>
            <person name="Bell A."/>
            <person name="Bess C."/>
            <person name="Bickham C."/>
            <person name="Chaboub L."/>
            <person name="Chen D."/>
            <person name="Coyle M."/>
            <person name="Deiros D.R."/>
            <person name="Dinh H."/>
            <person name="Forbes L."/>
            <person name="Fowler G."/>
            <person name="Francisco L."/>
            <person name="Fu Q."/>
            <person name="Gubbala S."/>
            <person name="Hale W."/>
            <person name="Han Y."/>
            <person name="Hemphill L."/>
            <person name="Highlander S.K."/>
            <person name="Hirani K."/>
            <person name="Hogues M."/>
            <person name="Jackson L."/>
            <person name="Jakkamsetti A."/>
            <person name="Javaid M."/>
            <person name="Jiang H."/>
            <person name="Korchina V."/>
            <person name="Kovar C."/>
            <person name="Lara F."/>
            <person name="Lee S."/>
            <person name="Mata R."/>
            <person name="Mathew T."/>
            <person name="Moen C."/>
            <person name="Morales K."/>
            <person name="Munidasa M."/>
            <person name="Nazareth L."/>
            <person name="Ngo R."/>
            <person name="Nguyen L."/>
            <person name="Okwuonu G."/>
            <person name="Ongeri F."/>
            <person name="Patil S."/>
            <person name="Petrosino J."/>
            <person name="Pham C."/>
            <person name="Pham P."/>
            <person name="Pu L.-L."/>
            <person name="Puazo M."/>
            <person name="Raj R."/>
            <person name="Reid J."/>
            <person name="Rouhana J."/>
            <person name="Saada N."/>
            <person name="Shang Y."/>
            <person name="Simmons D."/>
            <person name="Thornton R."/>
            <person name="Warren J."/>
            <person name="Weissenberger G."/>
            <person name="Zhang J."/>
            <person name="Zhang L."/>
            <person name="Zhou C."/>
            <person name="Zhu D."/>
            <person name="Muzny D."/>
            <person name="Worley K."/>
            <person name="Gibbs R."/>
        </authorList>
    </citation>
    <scope>NUCLEOTIDE SEQUENCE [LARGE SCALE GENOMIC DNA]</scope>
    <source>
        <strain evidence="1 2">ATCC 33313</strain>
    </source>
</reference>
<dbReference type="AlphaFoldDB" id="C5R800"/>
<gene>
    <name evidence="1" type="ORF">HMPREF0877_0095</name>
</gene>
<dbReference type="HOGENOM" id="CLU_2385360_0_0_9"/>
<proteinExistence type="predicted"/>
<dbReference type="Proteomes" id="UP000004528">
    <property type="component" value="Unassembled WGS sequence"/>
</dbReference>
<dbReference type="EMBL" id="ACKU01000004">
    <property type="protein sequence ID" value="EER75584.1"/>
    <property type="molecule type" value="Genomic_DNA"/>
</dbReference>
<comment type="caution">
    <text evidence="1">The sequence shown here is derived from an EMBL/GenBank/DDBJ whole genome shotgun (WGS) entry which is preliminary data.</text>
</comment>
<sequence>MNKMELLTATEANEKIVNSLEYKSLHNHMWAEVVDTINEAINRGDSNVTYDSGTNTQLGIRIVNRIEDKLRNSGYIVHRGFQGKSELVISWNNL</sequence>
<accession>C5R800</accession>
<evidence type="ECO:0000313" key="2">
    <source>
        <dbReference type="Proteomes" id="UP000004528"/>
    </source>
</evidence>